<keyword evidence="3" id="KW-1185">Reference proteome</keyword>
<dbReference type="Pfam" id="PF07735">
    <property type="entry name" value="FBA_2"/>
    <property type="match status" value="1"/>
</dbReference>
<dbReference type="AlphaFoldDB" id="E3MYR7"/>
<dbReference type="HOGENOM" id="CLU_028840_0_1_1"/>
<gene>
    <name evidence="2" type="ORF">CRE_04162</name>
</gene>
<name>E3MYR7_CAERE</name>
<evidence type="ECO:0000313" key="2">
    <source>
        <dbReference type="EMBL" id="EFP12195.1"/>
    </source>
</evidence>
<dbReference type="PANTHER" id="PTHR21503">
    <property type="entry name" value="F-BOX-CONTAINING HYPOTHETICAL PROTEIN C.ELEGANS"/>
    <property type="match status" value="1"/>
</dbReference>
<reference evidence="2" key="1">
    <citation type="submission" date="2007-07" db="EMBL/GenBank/DDBJ databases">
        <title>PCAP assembly of the Caenorhabditis remanei genome.</title>
        <authorList>
            <consortium name="The Caenorhabditis remanei Sequencing Consortium"/>
            <person name="Wilson R.K."/>
        </authorList>
    </citation>
    <scope>NUCLEOTIDE SEQUENCE [LARGE SCALE GENOMIC DNA]</scope>
    <source>
        <strain evidence="2">PB4641</strain>
    </source>
</reference>
<dbReference type="Proteomes" id="UP000008281">
    <property type="component" value="Unassembled WGS sequence"/>
</dbReference>
<evidence type="ECO:0000313" key="3">
    <source>
        <dbReference type="Proteomes" id="UP000008281"/>
    </source>
</evidence>
<dbReference type="InParanoid" id="E3MYR7"/>
<evidence type="ECO:0000259" key="1">
    <source>
        <dbReference type="Pfam" id="PF07735"/>
    </source>
</evidence>
<dbReference type="EMBL" id="DS268498">
    <property type="protein sequence ID" value="EFP12195.1"/>
    <property type="molecule type" value="Genomic_DNA"/>
</dbReference>
<sequence>MTTPFRLFSLPFIPLKQVLDHFGPDGIIILSLCSQRSKSIAVSYSGPSKNVQLQLKYCNRIGALAYGSTDILNVIDNMDIELPTLSNGYFQHVRFIMHDDCLVLFCDDIITGLIEIGNHAREVFNRDIYEVTILGKAGDNYKPLIEWTVETQNTVDNFQYIEHEKTRDEDLDYILENVKCDYLSLSAIPSENYRPAKPLVCRLHHINISDSFWIKPEDLLGMNCQIIKIEDSKLTSQDFNMFMKHWMTGAWSHLSLLEIDVEEDINYETVFDGVEFIERGEDVERVLKIEYSKRETTLFCRVHN</sequence>
<accession>E3MYR7</accession>
<dbReference type="PANTHER" id="PTHR21503:SF8">
    <property type="entry name" value="F-BOX ASSOCIATED DOMAIN-CONTAINING PROTEIN-RELATED"/>
    <property type="match status" value="1"/>
</dbReference>
<dbReference type="OMA" id="YPAHEME"/>
<feature type="domain" description="Sdz-33 F-box" evidence="1">
    <location>
        <begin position="201"/>
        <end position="259"/>
    </location>
</feature>
<organism evidence="3">
    <name type="scientific">Caenorhabditis remanei</name>
    <name type="common">Caenorhabditis vulgaris</name>
    <dbReference type="NCBI Taxonomy" id="31234"/>
    <lineage>
        <taxon>Eukaryota</taxon>
        <taxon>Metazoa</taxon>
        <taxon>Ecdysozoa</taxon>
        <taxon>Nematoda</taxon>
        <taxon>Chromadorea</taxon>
        <taxon>Rhabditida</taxon>
        <taxon>Rhabditina</taxon>
        <taxon>Rhabditomorpha</taxon>
        <taxon>Rhabditoidea</taxon>
        <taxon>Rhabditidae</taxon>
        <taxon>Peloderinae</taxon>
        <taxon>Caenorhabditis</taxon>
    </lineage>
</organism>
<proteinExistence type="predicted"/>
<protein>
    <recommendedName>
        <fullName evidence="1">Sdz-33 F-box domain-containing protein</fullName>
    </recommendedName>
</protein>
<dbReference type="InterPro" id="IPR012885">
    <property type="entry name" value="F-box_Sdz-33"/>
</dbReference>